<protein>
    <submittedName>
        <fullName evidence="1">Uncharacterized protein</fullName>
    </submittedName>
</protein>
<gene>
    <name evidence="1" type="ORF">CBLFYP62_03724</name>
</gene>
<reference evidence="1" key="1">
    <citation type="submission" date="2019-11" db="EMBL/GenBank/DDBJ databases">
        <authorList>
            <person name="Feng L."/>
        </authorList>
    </citation>
    <scope>NUCLEOTIDE SEQUENCE</scope>
    <source>
        <strain evidence="1">CButyricumLFYP62</strain>
    </source>
</reference>
<accession>A0A6N3HD64</accession>
<dbReference type="EMBL" id="CACRTU010000048">
    <property type="protein sequence ID" value="VYU74452.1"/>
    <property type="molecule type" value="Genomic_DNA"/>
</dbReference>
<proteinExistence type="predicted"/>
<evidence type="ECO:0000313" key="1">
    <source>
        <dbReference type="EMBL" id="VYU74452.1"/>
    </source>
</evidence>
<sequence>MKFDLKNSKLLFEVRFRNKNYKDIYTYEMLYKRNDGKYFIHFDGGKYSEYRMKIGYNDTVGRIGNYFINPIDMESWKAFGVRNQKKYPEEYMFIDWEKEEDEATIDEIKLNEEYMMTIGDLVESRLPF</sequence>
<organism evidence="1">
    <name type="scientific">Clostridium butyricum</name>
    <dbReference type="NCBI Taxonomy" id="1492"/>
    <lineage>
        <taxon>Bacteria</taxon>
        <taxon>Bacillati</taxon>
        <taxon>Bacillota</taxon>
        <taxon>Clostridia</taxon>
        <taxon>Eubacteriales</taxon>
        <taxon>Clostridiaceae</taxon>
        <taxon>Clostridium</taxon>
    </lineage>
</organism>
<name>A0A6N3HD64_CLOBU</name>
<dbReference type="RefSeq" id="WP_002580403.1">
    <property type="nucleotide sequence ID" value="NZ_CACRTU010000048.1"/>
</dbReference>
<dbReference type="AlphaFoldDB" id="A0A6N3HD64"/>